<proteinExistence type="inferred from homology"/>
<dbReference type="Pfam" id="PF00106">
    <property type="entry name" value="adh_short"/>
    <property type="match status" value="1"/>
</dbReference>
<comment type="similarity">
    <text evidence="1 3">Belongs to the short-chain dehydrogenases/reductases (SDR) family.</text>
</comment>
<dbReference type="InterPro" id="IPR036291">
    <property type="entry name" value="NAD(P)-bd_dom_sf"/>
</dbReference>
<keyword evidence="2" id="KW-0560">Oxidoreductase</keyword>
<dbReference type="AlphaFoldDB" id="A0A432P5N9"/>
<name>A0A432P5N9_9HYPH</name>
<dbReference type="Gene3D" id="3.40.50.720">
    <property type="entry name" value="NAD(P)-binding Rossmann-like Domain"/>
    <property type="match status" value="1"/>
</dbReference>
<dbReference type="CDD" id="cd05374">
    <property type="entry name" value="17beta-HSD-like_SDR_c"/>
    <property type="match status" value="1"/>
</dbReference>
<dbReference type="PANTHER" id="PTHR44169:SF6">
    <property type="entry name" value="NADPH-DEPENDENT 1-ACYLDIHYDROXYACETONE PHOSPHATE REDUCTASE"/>
    <property type="match status" value="1"/>
</dbReference>
<reference evidence="4 5" key="1">
    <citation type="submission" date="2018-11" db="EMBL/GenBank/DDBJ databases">
        <title>Rhizobium chutanense sp. nov., isolated from root nodules of Phaseolus vulgaris in China.</title>
        <authorList>
            <person name="Huo Y."/>
        </authorList>
    </citation>
    <scope>NUCLEOTIDE SEQUENCE [LARGE SCALE GENOMIC DNA]</scope>
    <source>
        <strain evidence="4 5">C16</strain>
    </source>
</reference>
<dbReference type="RefSeq" id="WP_126908227.1">
    <property type="nucleotide sequence ID" value="NZ_ML133752.1"/>
</dbReference>
<dbReference type="PRINTS" id="PR00080">
    <property type="entry name" value="SDRFAMILY"/>
</dbReference>
<sequence>MAISSNPAKKKTALITGASSGIGNATTRKLLQEGYRVYVAARRVEQMQDLVQRGAIAVPLDLTKDEEIVAAVEQIVAACGSIDILINNAGYGSYGAIEDVPVDEGRRQFEVNLFGLARLTQLVLPKMRENKFGKIVNITSIGGKIYTPFGGWYHATKHALEGWSDTLRLETKPFGIDVVIVEPGGIKTEWGHIAADNLKKTSGGGAYAKGANKTAASMHEIYSGSRLSAPDVVAATILKAVTSARPKTRYHTGYMAGPVLWLRRWLSDRMFDRIISSMA</sequence>
<organism evidence="4 5">
    <name type="scientific">Rhizobium chutanense</name>
    <dbReference type="NCBI Taxonomy" id="2035448"/>
    <lineage>
        <taxon>Bacteria</taxon>
        <taxon>Pseudomonadati</taxon>
        <taxon>Pseudomonadota</taxon>
        <taxon>Alphaproteobacteria</taxon>
        <taxon>Hyphomicrobiales</taxon>
        <taxon>Rhizobiaceae</taxon>
        <taxon>Rhizobium/Agrobacterium group</taxon>
        <taxon>Rhizobium</taxon>
    </lineage>
</organism>
<dbReference type="PRINTS" id="PR00081">
    <property type="entry name" value="GDHRDH"/>
</dbReference>
<evidence type="ECO:0000256" key="1">
    <source>
        <dbReference type="ARBA" id="ARBA00006484"/>
    </source>
</evidence>
<dbReference type="InterPro" id="IPR002347">
    <property type="entry name" value="SDR_fam"/>
</dbReference>
<dbReference type="NCBIfam" id="NF004826">
    <property type="entry name" value="PRK06182.1"/>
    <property type="match status" value="1"/>
</dbReference>
<dbReference type="SUPFAM" id="SSF51735">
    <property type="entry name" value="NAD(P)-binding Rossmann-fold domains"/>
    <property type="match status" value="1"/>
</dbReference>
<dbReference type="PANTHER" id="PTHR44169">
    <property type="entry name" value="NADPH-DEPENDENT 1-ACYLDIHYDROXYACETONE PHOSPHATE REDUCTASE"/>
    <property type="match status" value="1"/>
</dbReference>
<dbReference type="EMBL" id="RJTJ01000005">
    <property type="protein sequence ID" value="RUM07809.1"/>
    <property type="molecule type" value="Genomic_DNA"/>
</dbReference>
<evidence type="ECO:0000256" key="2">
    <source>
        <dbReference type="ARBA" id="ARBA00023002"/>
    </source>
</evidence>
<gene>
    <name evidence="4" type="ORF">EFR84_06705</name>
</gene>
<evidence type="ECO:0000313" key="4">
    <source>
        <dbReference type="EMBL" id="RUM07809.1"/>
    </source>
</evidence>
<comment type="caution">
    <text evidence="4">The sequence shown here is derived from an EMBL/GenBank/DDBJ whole genome shotgun (WGS) entry which is preliminary data.</text>
</comment>
<protein>
    <submittedName>
        <fullName evidence="4">Oxidoreductase</fullName>
    </submittedName>
</protein>
<evidence type="ECO:0000313" key="5">
    <source>
        <dbReference type="Proteomes" id="UP000278081"/>
    </source>
</evidence>
<dbReference type="Proteomes" id="UP000278081">
    <property type="component" value="Unassembled WGS sequence"/>
</dbReference>
<dbReference type="OrthoDB" id="9793825at2"/>
<evidence type="ECO:0000256" key="3">
    <source>
        <dbReference type="RuleBase" id="RU000363"/>
    </source>
</evidence>
<dbReference type="GO" id="GO:0016491">
    <property type="term" value="F:oxidoreductase activity"/>
    <property type="evidence" value="ECO:0007669"/>
    <property type="project" value="UniProtKB-KW"/>
</dbReference>
<accession>A0A432P5N9</accession>